<evidence type="ECO:0008006" key="3">
    <source>
        <dbReference type="Google" id="ProtNLM"/>
    </source>
</evidence>
<dbReference type="EMBL" id="CARXXK010000002">
    <property type="protein sequence ID" value="CAI6353710.1"/>
    <property type="molecule type" value="Genomic_DNA"/>
</dbReference>
<dbReference type="AlphaFoldDB" id="A0AAV0WD64"/>
<evidence type="ECO:0000313" key="1">
    <source>
        <dbReference type="EMBL" id="CAI6353710.1"/>
    </source>
</evidence>
<evidence type="ECO:0000313" key="2">
    <source>
        <dbReference type="Proteomes" id="UP001160148"/>
    </source>
</evidence>
<protein>
    <recommendedName>
        <fullName evidence="3">PCI domain-containing protein</fullName>
    </recommendedName>
</protein>
<gene>
    <name evidence="1" type="ORF">MEUPH1_LOCUS9799</name>
</gene>
<organism evidence="1 2">
    <name type="scientific">Macrosiphum euphorbiae</name>
    <name type="common">potato aphid</name>
    <dbReference type="NCBI Taxonomy" id="13131"/>
    <lineage>
        <taxon>Eukaryota</taxon>
        <taxon>Metazoa</taxon>
        <taxon>Ecdysozoa</taxon>
        <taxon>Arthropoda</taxon>
        <taxon>Hexapoda</taxon>
        <taxon>Insecta</taxon>
        <taxon>Pterygota</taxon>
        <taxon>Neoptera</taxon>
        <taxon>Paraneoptera</taxon>
        <taxon>Hemiptera</taxon>
        <taxon>Sternorrhyncha</taxon>
        <taxon>Aphidomorpha</taxon>
        <taxon>Aphidoidea</taxon>
        <taxon>Aphididae</taxon>
        <taxon>Macrosiphini</taxon>
        <taxon>Macrosiphum</taxon>
    </lineage>
</organism>
<dbReference type="Proteomes" id="UP001160148">
    <property type="component" value="Unassembled WGS sequence"/>
</dbReference>
<proteinExistence type="predicted"/>
<name>A0AAV0WD64_9HEMI</name>
<reference evidence="1 2" key="1">
    <citation type="submission" date="2023-01" db="EMBL/GenBank/DDBJ databases">
        <authorList>
            <person name="Whitehead M."/>
        </authorList>
    </citation>
    <scope>NUCLEOTIDE SEQUENCE [LARGE SCALE GENOMIC DNA]</scope>
</reference>
<keyword evidence="2" id="KW-1185">Reference proteome</keyword>
<comment type="caution">
    <text evidence="1">The sequence shown here is derived from an EMBL/GenBank/DDBJ whole genome shotgun (WGS) entry which is preliminary data.</text>
</comment>
<accession>A0AAV0WD64</accession>
<sequence length="509" mass="59789">MAGHSSNLSDAMGALSVADDHSIEPGLDDNIQAQLRKIKNDFESVFSWDIIQSSEFDQNIIDKVQENLEMIIMDGKDDEFNFSRFYLQLTTIYEHYMSKRYMESYLEIETMVTFMETCKFDESNQQYSDAYHHIARATKAFIASTLKIDSKKLLSDVKPINNFNEAEKAAICAVKASIFMLYPPNGNYIALELASQACTEPEWIIIWLKVKKRVRHRDEPYKIPGDDEIGAALKLYDTQSKPELLIQAYQTFKETGFINKINNNHRKSQHFYKLSSAIAKKTIDLVKKNMDKQNPVLLMHCLHYPKYLLSQEFIDNIITRLTNIKNSCVHLTIGRYYLDREKDYQKAKTYFSRGMVYGNFDSSLQLIKVECLLQSVDKFPYVQTLNDLYDVFPSPNKRVNILMHILIYYNYCEKNPKEMMHYLKFYIDQDIADVIKKRKLMFVRSLFNVGRFLEPNDFLNDLSTNVKELINNNKWNEEEKKIIENTFDRFNKILQLNIQDNNFDDDNKL</sequence>